<proteinExistence type="predicted"/>
<feature type="region of interest" description="Disordered" evidence="1">
    <location>
        <begin position="62"/>
        <end position="115"/>
    </location>
</feature>
<feature type="compositionally biased region" description="Basic and acidic residues" evidence="1">
    <location>
        <begin position="62"/>
        <end position="74"/>
    </location>
</feature>
<gene>
    <name evidence="2" type="ORF">HGB48_35925</name>
</gene>
<dbReference type="RefSeq" id="WP_157438578.1">
    <property type="nucleotide sequence ID" value="NZ_JAAXPI010000121.1"/>
</dbReference>
<sequence>MPSTDCEPVGSVTGEPVGGCVAEQASVLKDDEQCVCGAGHRTGGFVGARLRIEFAVEAARSREETAGVGHREIVPEPQGQDHPLGERNVPDRAVIARHADTVSSTPTPPEPKDGS</sequence>
<dbReference type="Proteomes" id="UP000579250">
    <property type="component" value="Unassembled WGS sequence"/>
</dbReference>
<evidence type="ECO:0000313" key="3">
    <source>
        <dbReference type="Proteomes" id="UP000579250"/>
    </source>
</evidence>
<organism evidence="2 3">
    <name type="scientific">Actinomadura latina</name>
    <dbReference type="NCBI Taxonomy" id="163603"/>
    <lineage>
        <taxon>Bacteria</taxon>
        <taxon>Bacillati</taxon>
        <taxon>Actinomycetota</taxon>
        <taxon>Actinomycetes</taxon>
        <taxon>Streptosporangiales</taxon>
        <taxon>Thermomonosporaceae</taxon>
        <taxon>Actinomadura</taxon>
    </lineage>
</organism>
<reference evidence="2 3" key="1">
    <citation type="submission" date="2020-04" db="EMBL/GenBank/DDBJ databases">
        <title>MicrobeNet Type strains.</title>
        <authorList>
            <person name="Nicholson A.C."/>
        </authorList>
    </citation>
    <scope>NUCLEOTIDE SEQUENCE [LARGE SCALE GENOMIC DNA]</scope>
    <source>
        <strain evidence="2 3">ATCC BAA-277</strain>
    </source>
</reference>
<dbReference type="AlphaFoldDB" id="A0A846ZCZ3"/>
<comment type="caution">
    <text evidence="2">The sequence shown here is derived from an EMBL/GenBank/DDBJ whole genome shotgun (WGS) entry which is preliminary data.</text>
</comment>
<dbReference type="EMBL" id="JAAXPI010000121">
    <property type="protein sequence ID" value="NKZ09092.1"/>
    <property type="molecule type" value="Genomic_DNA"/>
</dbReference>
<evidence type="ECO:0000313" key="2">
    <source>
        <dbReference type="EMBL" id="NKZ09092.1"/>
    </source>
</evidence>
<name>A0A846ZCZ3_9ACTN</name>
<keyword evidence="3" id="KW-1185">Reference proteome</keyword>
<accession>A0A846ZCZ3</accession>
<protein>
    <submittedName>
        <fullName evidence="2">Uncharacterized protein</fullName>
    </submittedName>
</protein>
<evidence type="ECO:0000256" key="1">
    <source>
        <dbReference type="SAM" id="MobiDB-lite"/>
    </source>
</evidence>